<reference evidence="1" key="1">
    <citation type="submission" date="2020-08" db="EMBL/GenBank/DDBJ databases">
        <title>Multicomponent nature underlies the extraordinary mechanical properties of spider dragline silk.</title>
        <authorList>
            <person name="Kono N."/>
            <person name="Nakamura H."/>
            <person name="Mori M."/>
            <person name="Yoshida Y."/>
            <person name="Ohtoshi R."/>
            <person name="Malay A.D."/>
            <person name="Moran D.A.P."/>
            <person name="Tomita M."/>
            <person name="Numata K."/>
            <person name="Arakawa K."/>
        </authorList>
    </citation>
    <scope>NUCLEOTIDE SEQUENCE</scope>
</reference>
<comment type="caution">
    <text evidence="1">The sequence shown here is derived from an EMBL/GenBank/DDBJ whole genome shotgun (WGS) entry which is preliminary data.</text>
</comment>
<organism evidence="1 2">
    <name type="scientific">Trichonephila clavipes</name>
    <name type="common">Golden silk orbweaver</name>
    <name type="synonym">Nephila clavipes</name>
    <dbReference type="NCBI Taxonomy" id="2585209"/>
    <lineage>
        <taxon>Eukaryota</taxon>
        <taxon>Metazoa</taxon>
        <taxon>Ecdysozoa</taxon>
        <taxon>Arthropoda</taxon>
        <taxon>Chelicerata</taxon>
        <taxon>Arachnida</taxon>
        <taxon>Araneae</taxon>
        <taxon>Araneomorphae</taxon>
        <taxon>Entelegynae</taxon>
        <taxon>Araneoidea</taxon>
        <taxon>Nephilidae</taxon>
        <taxon>Trichonephila</taxon>
    </lineage>
</organism>
<sequence>MFPICLSDGDYLEECAEQEICKVLNGIARANQCINMLSKKDIDITTKILLSHYTEAKDLKDVMIIGCKNVPEAKPVLMHFLEEKDKMNITYTAEESMKIVQSRACLALMITECQLKKAMGFTKFG</sequence>
<name>A0A8X6SSP3_TRICX</name>
<protein>
    <submittedName>
        <fullName evidence="1">Uncharacterized protein</fullName>
    </submittedName>
</protein>
<dbReference type="EMBL" id="BMAU01021340">
    <property type="protein sequence ID" value="GFY16710.1"/>
    <property type="molecule type" value="Genomic_DNA"/>
</dbReference>
<gene>
    <name evidence="1" type="primary">AVEN_101147_1</name>
    <name evidence="1" type="ORF">TNCV_2788321</name>
</gene>
<evidence type="ECO:0000313" key="2">
    <source>
        <dbReference type="Proteomes" id="UP000887159"/>
    </source>
</evidence>
<proteinExistence type="predicted"/>
<dbReference type="Proteomes" id="UP000887159">
    <property type="component" value="Unassembled WGS sequence"/>
</dbReference>
<evidence type="ECO:0000313" key="1">
    <source>
        <dbReference type="EMBL" id="GFY16710.1"/>
    </source>
</evidence>
<keyword evidence="2" id="KW-1185">Reference proteome</keyword>
<dbReference type="AlphaFoldDB" id="A0A8X6SSP3"/>
<accession>A0A8X6SSP3</accession>